<proteinExistence type="predicted"/>
<name>A0ABS7EH47_9GAMM</name>
<reference evidence="1" key="1">
    <citation type="submission" date="2021-07" db="EMBL/GenBank/DDBJ databases">
        <title>Neiella marina sp. nov., isolated from the intestinal content of sea cucumber Apostichopus japonicus.</title>
        <authorList>
            <person name="Bai X."/>
        </authorList>
    </citation>
    <scope>NUCLEOTIDE SEQUENCE</scope>
    <source>
        <strain evidence="1">126</strain>
    </source>
</reference>
<dbReference type="SUPFAM" id="SSF55729">
    <property type="entry name" value="Acyl-CoA N-acyltransferases (Nat)"/>
    <property type="match status" value="1"/>
</dbReference>
<dbReference type="RefSeq" id="WP_220104292.1">
    <property type="nucleotide sequence ID" value="NZ_JAHZSS010000013.1"/>
</dbReference>
<dbReference type="NCBIfam" id="TIGR03694">
    <property type="entry name" value="exosort_acyl"/>
    <property type="match status" value="1"/>
</dbReference>
<keyword evidence="2" id="KW-1185">Reference proteome</keyword>
<dbReference type="InterPro" id="IPR016181">
    <property type="entry name" value="Acyl_CoA_acyltransferase"/>
</dbReference>
<evidence type="ECO:0000313" key="1">
    <source>
        <dbReference type="EMBL" id="MBW8191610.1"/>
    </source>
</evidence>
<dbReference type="EMBL" id="JAHZSS010000013">
    <property type="protein sequence ID" value="MBW8191610.1"/>
    <property type="molecule type" value="Genomic_DNA"/>
</dbReference>
<accession>A0ABS7EH47</accession>
<dbReference type="Gene3D" id="3.40.630.30">
    <property type="match status" value="1"/>
</dbReference>
<dbReference type="GO" id="GO:0016746">
    <property type="term" value="F:acyltransferase activity"/>
    <property type="evidence" value="ECO:0007669"/>
    <property type="project" value="UniProtKB-KW"/>
</dbReference>
<dbReference type="InterPro" id="IPR022484">
    <property type="entry name" value="PEP-CTERM/exosrtase_acylTfrase"/>
</dbReference>
<gene>
    <name evidence="1" type="ORF">K0504_11230</name>
</gene>
<sequence length="272" mass="31046">MRALRHLADKPFIGAVTKLIMRHLLDQKVDDISSHFSTYFSPKVANSDEMLNQAFQVRHQVYCDELSFLDKDPSGRESDKFDRHSLHCLIEHKQRAEIAGTVRMVYSTNESEKLPLEEYCPDAISKNQIHPSNFKREEICEISRLAVPAEFRRRNADKIPSAATGEINQQTYSETELRCFPFIAVGLYLSGASMALNTGRNHCFVMMEPRLARSLRFVGITFTQIGPAIEYHGKRAPYYISSEMLMKSLSGGFKKMLKHISKDIVAQNPQIN</sequence>
<dbReference type="Proteomes" id="UP001166251">
    <property type="component" value="Unassembled WGS sequence"/>
</dbReference>
<keyword evidence="1" id="KW-0012">Acyltransferase</keyword>
<keyword evidence="1" id="KW-0808">Transferase</keyword>
<comment type="caution">
    <text evidence="1">The sequence shown here is derived from an EMBL/GenBank/DDBJ whole genome shotgun (WGS) entry which is preliminary data.</text>
</comment>
<organism evidence="1 2">
    <name type="scientific">Neiella holothuriorum</name>
    <dbReference type="NCBI Taxonomy" id="2870530"/>
    <lineage>
        <taxon>Bacteria</taxon>
        <taxon>Pseudomonadati</taxon>
        <taxon>Pseudomonadota</taxon>
        <taxon>Gammaproteobacteria</taxon>
        <taxon>Alteromonadales</taxon>
        <taxon>Echinimonadaceae</taxon>
        <taxon>Neiella</taxon>
    </lineage>
</organism>
<dbReference type="Pfam" id="PF13444">
    <property type="entry name" value="Acetyltransf_5"/>
    <property type="match status" value="1"/>
</dbReference>
<evidence type="ECO:0000313" key="2">
    <source>
        <dbReference type="Proteomes" id="UP001166251"/>
    </source>
</evidence>
<protein>
    <submittedName>
        <fullName evidence="1">PEP-CTERM/exosortase system-associated acyltransferase</fullName>
    </submittedName>
</protein>